<dbReference type="GO" id="GO:0005506">
    <property type="term" value="F:iron ion binding"/>
    <property type="evidence" value="ECO:0007669"/>
    <property type="project" value="InterPro"/>
</dbReference>
<protein>
    <submittedName>
        <fullName evidence="13">Putative diheme cytochrome c-553</fullName>
    </submittedName>
</protein>
<evidence type="ECO:0000313" key="14">
    <source>
        <dbReference type="Proteomes" id="UP000029640"/>
    </source>
</evidence>
<dbReference type="PIRSF" id="PIRSF000018">
    <property type="entry name" value="Mb_ADH_cyt_c"/>
    <property type="match status" value="1"/>
</dbReference>
<evidence type="ECO:0000256" key="11">
    <source>
        <dbReference type="SAM" id="SignalP"/>
    </source>
</evidence>
<feature type="binding site" description="covalent" evidence="9">
    <location>
        <position position="46"/>
    </location>
    <ligand>
        <name>heme c</name>
        <dbReference type="ChEBI" id="CHEBI:61717"/>
        <label>1</label>
    </ligand>
</feature>
<feature type="domain" description="Cytochrome c" evidence="12">
    <location>
        <begin position="305"/>
        <end position="397"/>
    </location>
</feature>
<dbReference type="AlphaFoldDB" id="A0A095VU77"/>
<dbReference type="InterPro" id="IPR014353">
    <property type="entry name" value="Membr-bd_ADH_cyt_c"/>
</dbReference>
<gene>
    <name evidence="13" type="ORF">HRUBRA_00480</name>
</gene>
<sequence length="413" mass="44930">MSHCCFRLFLLPVFFLFAAGASATAGDDKPVDRGRYLVTAGNCASCHTAAGGAFMAGGVAFETPFGTLYSTNITPDPTTGIGNWNEDDFRAAMRHGVRPDGEHLYPAFPYTAYTRLTDDDLAAVWAYLREVPPVQSLPPENGLVFPFDQRPLLAAWKLLYLESGPYEPVPTRSAAWNRGAYLVEALGHCSACHSPRNRLGAEQAELRHAGGEYLDRIPGGGFRPWFAPNLTAHPRGLALWRHEDLTAYLATGRNDFLEAFGPMNEVIMNSTRYLNPADIDAMATYLKALPAAGSASVTTEPPGEELLGRGRSLYNLHCGTCHLPSGEGDPEMAPRLNRGSLVVQAENPASLVNVILYGPEIAGADPERQWFKPMEAYRYLLDDAEVAAVATYIRNAWDNAAGTVAPAQVARQR</sequence>
<evidence type="ECO:0000256" key="3">
    <source>
        <dbReference type="ARBA" id="ARBA00022617"/>
    </source>
</evidence>
<feature type="binding site" description="covalent" evidence="9">
    <location>
        <position position="43"/>
    </location>
    <ligand>
        <name>heme c</name>
        <dbReference type="ChEBI" id="CHEBI:61717"/>
        <label>1</label>
    </ligand>
</feature>
<feature type="signal peptide" evidence="11">
    <location>
        <begin position="1"/>
        <end position="25"/>
    </location>
</feature>
<dbReference type="GO" id="GO:0020037">
    <property type="term" value="F:heme binding"/>
    <property type="evidence" value="ECO:0007669"/>
    <property type="project" value="InterPro"/>
</dbReference>
<keyword evidence="5 11" id="KW-0732">Signal</keyword>
<proteinExistence type="predicted"/>
<keyword evidence="6" id="KW-0677">Repeat</keyword>
<comment type="subcellular location">
    <subcellularLocation>
        <location evidence="1">Cell membrane</location>
    </subcellularLocation>
</comment>
<accession>A0A095VU77</accession>
<feature type="chain" id="PRO_5001912085" evidence="11">
    <location>
        <begin position="26"/>
        <end position="413"/>
    </location>
</feature>
<feature type="binding site" description="covalent" evidence="9">
    <location>
        <position position="189"/>
    </location>
    <ligand>
        <name>heme c</name>
        <dbReference type="ChEBI" id="CHEBI:61717"/>
        <label>2</label>
    </ligand>
</feature>
<dbReference type="PATRIC" id="fig|1265313.6.peg.477"/>
<evidence type="ECO:0000256" key="2">
    <source>
        <dbReference type="ARBA" id="ARBA00022475"/>
    </source>
</evidence>
<evidence type="ECO:0000259" key="12">
    <source>
        <dbReference type="PROSITE" id="PS51007"/>
    </source>
</evidence>
<keyword evidence="14" id="KW-1185">Reference proteome</keyword>
<evidence type="ECO:0000256" key="5">
    <source>
        <dbReference type="ARBA" id="ARBA00022729"/>
    </source>
</evidence>
<organism evidence="13 14">
    <name type="scientific">Pseudohaliea rubra DSM 19751</name>
    <dbReference type="NCBI Taxonomy" id="1265313"/>
    <lineage>
        <taxon>Bacteria</taxon>
        <taxon>Pseudomonadati</taxon>
        <taxon>Pseudomonadota</taxon>
        <taxon>Gammaproteobacteria</taxon>
        <taxon>Cellvibrionales</taxon>
        <taxon>Halieaceae</taxon>
        <taxon>Pseudohaliea</taxon>
    </lineage>
</organism>
<dbReference type="PANTHER" id="PTHR35008">
    <property type="entry name" value="BLL4482 PROTEIN-RELATED"/>
    <property type="match status" value="1"/>
</dbReference>
<comment type="caution">
    <text evidence="13">The sequence shown here is derived from an EMBL/GenBank/DDBJ whole genome shotgun (WGS) entry which is preliminary data.</text>
</comment>
<feature type="binding site" description="covalent" evidence="9">
    <location>
        <position position="318"/>
    </location>
    <ligand>
        <name>heme c</name>
        <dbReference type="ChEBI" id="CHEBI:61717"/>
        <label>3</label>
    </ligand>
</feature>
<evidence type="ECO:0000256" key="8">
    <source>
        <dbReference type="ARBA" id="ARBA00023136"/>
    </source>
</evidence>
<feature type="binding site" description="covalent" evidence="9">
    <location>
        <position position="321"/>
    </location>
    <ligand>
        <name>heme c</name>
        <dbReference type="ChEBI" id="CHEBI:61717"/>
        <label>3</label>
    </ligand>
</feature>
<dbReference type="GO" id="GO:0005886">
    <property type="term" value="C:plasma membrane"/>
    <property type="evidence" value="ECO:0007669"/>
    <property type="project" value="UniProtKB-SubCell"/>
</dbReference>
<dbReference type="STRING" id="1265313.HRUBRA_00480"/>
<name>A0A095VU77_9GAMM</name>
<dbReference type="GO" id="GO:0009055">
    <property type="term" value="F:electron transfer activity"/>
    <property type="evidence" value="ECO:0007669"/>
    <property type="project" value="InterPro"/>
</dbReference>
<dbReference type="EMBL" id="AUVB01000013">
    <property type="protein sequence ID" value="KGE05007.1"/>
    <property type="molecule type" value="Genomic_DNA"/>
</dbReference>
<dbReference type="InterPro" id="IPR051459">
    <property type="entry name" value="Cytochrome_c-type_DH"/>
</dbReference>
<feature type="domain" description="Cytochrome c" evidence="12">
    <location>
        <begin position="174"/>
        <end position="290"/>
    </location>
</feature>
<evidence type="ECO:0000313" key="13">
    <source>
        <dbReference type="EMBL" id="KGE05007.1"/>
    </source>
</evidence>
<dbReference type="Gene3D" id="1.10.760.10">
    <property type="entry name" value="Cytochrome c-like domain"/>
    <property type="match status" value="3"/>
</dbReference>
<feature type="binding site" description="axial binding residue" evidence="10">
    <location>
        <position position="193"/>
    </location>
    <ligand>
        <name>heme c</name>
        <dbReference type="ChEBI" id="CHEBI:61717"/>
        <label>2</label>
    </ligand>
    <ligandPart>
        <name>Fe</name>
        <dbReference type="ChEBI" id="CHEBI:18248"/>
    </ligandPart>
</feature>
<feature type="binding site" description="axial binding residue" evidence="10">
    <location>
        <position position="322"/>
    </location>
    <ligand>
        <name>heme c</name>
        <dbReference type="ChEBI" id="CHEBI:61717"/>
        <label>3</label>
    </ligand>
    <ligandPart>
        <name>Fe</name>
        <dbReference type="ChEBI" id="CHEBI:18248"/>
    </ligandPart>
</feature>
<dbReference type="PROSITE" id="PS51007">
    <property type="entry name" value="CYTC"/>
    <property type="match status" value="3"/>
</dbReference>
<dbReference type="SUPFAM" id="SSF46626">
    <property type="entry name" value="Cytochrome c"/>
    <property type="match status" value="3"/>
</dbReference>
<evidence type="ECO:0000256" key="6">
    <source>
        <dbReference type="ARBA" id="ARBA00022737"/>
    </source>
</evidence>
<evidence type="ECO:0000256" key="10">
    <source>
        <dbReference type="PIRSR" id="PIRSR000018-51"/>
    </source>
</evidence>
<feature type="binding site" description="covalent" evidence="9">
    <location>
        <position position="192"/>
    </location>
    <ligand>
        <name>heme c</name>
        <dbReference type="ChEBI" id="CHEBI:61717"/>
        <label>2</label>
    </ligand>
</feature>
<keyword evidence="3 9" id="KW-0349">Heme</keyword>
<keyword evidence="8" id="KW-0472">Membrane</keyword>
<dbReference type="HOGENOM" id="CLU_028594_0_1_6"/>
<evidence type="ECO:0000256" key="1">
    <source>
        <dbReference type="ARBA" id="ARBA00004236"/>
    </source>
</evidence>
<keyword evidence="2" id="KW-1003">Cell membrane</keyword>
<evidence type="ECO:0000256" key="4">
    <source>
        <dbReference type="ARBA" id="ARBA00022723"/>
    </source>
</evidence>
<dbReference type="Proteomes" id="UP000029640">
    <property type="component" value="Unassembled WGS sequence"/>
</dbReference>
<keyword evidence="7 10" id="KW-0408">Iron</keyword>
<dbReference type="eggNOG" id="COG2010">
    <property type="taxonomic scope" value="Bacteria"/>
</dbReference>
<evidence type="ECO:0000256" key="7">
    <source>
        <dbReference type="ARBA" id="ARBA00023004"/>
    </source>
</evidence>
<dbReference type="RefSeq" id="WP_052094270.1">
    <property type="nucleotide sequence ID" value="NZ_KN234746.1"/>
</dbReference>
<dbReference type="InterPro" id="IPR036909">
    <property type="entry name" value="Cyt_c-like_dom_sf"/>
</dbReference>
<comment type="cofactor">
    <cofactor evidence="9">
        <name>heme c</name>
        <dbReference type="ChEBI" id="CHEBI:61717"/>
    </cofactor>
    <text evidence="9">Binds 3 heme c groups covalently per subunit.</text>
</comment>
<dbReference type="Pfam" id="PF00034">
    <property type="entry name" value="Cytochrom_C"/>
    <property type="match status" value="2"/>
</dbReference>
<dbReference type="InterPro" id="IPR009056">
    <property type="entry name" value="Cyt_c-like_dom"/>
</dbReference>
<dbReference type="PANTHER" id="PTHR35008:SF8">
    <property type="entry name" value="ALCOHOL DEHYDROGENASE CYTOCHROME C SUBUNIT"/>
    <property type="match status" value="1"/>
</dbReference>
<feature type="binding site" description="axial binding residue" evidence="10">
    <location>
        <position position="47"/>
    </location>
    <ligand>
        <name>heme c</name>
        <dbReference type="ChEBI" id="CHEBI:61717"/>
        <label>1</label>
    </ligand>
    <ligandPart>
        <name>Fe</name>
        <dbReference type="ChEBI" id="CHEBI:18248"/>
    </ligandPart>
</feature>
<dbReference type="GO" id="GO:0016614">
    <property type="term" value="F:oxidoreductase activity, acting on CH-OH group of donors"/>
    <property type="evidence" value="ECO:0007669"/>
    <property type="project" value="InterPro"/>
</dbReference>
<keyword evidence="4 10" id="KW-0479">Metal-binding</keyword>
<feature type="domain" description="Cytochrome c" evidence="12">
    <location>
        <begin position="29"/>
        <end position="132"/>
    </location>
</feature>
<evidence type="ECO:0000256" key="9">
    <source>
        <dbReference type="PIRSR" id="PIRSR000018-50"/>
    </source>
</evidence>
<reference evidence="13 14" key="1">
    <citation type="journal article" date="2014" name="Genome Announc.">
        <title>Genome Sequence of Gammaproteobacterial Pseudohaliea rubra Type Strain DSM 19751, Isolated from Coastal Seawater of the Mediterranean Sea.</title>
        <authorList>
            <person name="Spring S."/>
            <person name="Fiebig A."/>
            <person name="Riedel T."/>
            <person name="Goker M."/>
            <person name="Klenk H.P."/>
        </authorList>
    </citation>
    <scope>NUCLEOTIDE SEQUENCE [LARGE SCALE GENOMIC DNA]</scope>
    <source>
        <strain evidence="13 14">DSM 19751</strain>
    </source>
</reference>